<evidence type="ECO:0000256" key="5">
    <source>
        <dbReference type="ARBA" id="ARBA00022490"/>
    </source>
</evidence>
<name>A0A8J3JYI5_9ACTN</name>
<accession>A0A8J3JYI5</accession>
<evidence type="ECO:0000256" key="8">
    <source>
        <dbReference type="ARBA" id="ARBA00022691"/>
    </source>
</evidence>
<evidence type="ECO:0000256" key="4">
    <source>
        <dbReference type="ARBA" id="ARBA00013346"/>
    </source>
</evidence>
<gene>
    <name evidence="13" type="ORF">Cba03nite_73780</name>
</gene>
<reference evidence="13 14" key="1">
    <citation type="submission" date="2021-01" db="EMBL/GenBank/DDBJ databases">
        <title>Whole genome shotgun sequence of Catellatospora bangladeshensis NBRC 107357.</title>
        <authorList>
            <person name="Komaki H."/>
            <person name="Tamura T."/>
        </authorList>
    </citation>
    <scope>NUCLEOTIDE SEQUENCE [LARGE SCALE GENOMIC DNA]</scope>
    <source>
        <strain evidence="13 14">NBRC 107357</strain>
    </source>
</reference>
<dbReference type="InterPro" id="IPR000682">
    <property type="entry name" value="PCMT"/>
</dbReference>
<evidence type="ECO:0000256" key="1">
    <source>
        <dbReference type="ARBA" id="ARBA00004496"/>
    </source>
</evidence>
<dbReference type="Pfam" id="PF14028">
    <property type="entry name" value="Lant_dehydr_C"/>
    <property type="match status" value="1"/>
</dbReference>
<dbReference type="EMBL" id="BONF01000058">
    <property type="protein sequence ID" value="GIF86029.1"/>
    <property type="molecule type" value="Genomic_DNA"/>
</dbReference>
<evidence type="ECO:0000256" key="2">
    <source>
        <dbReference type="ARBA" id="ARBA00005369"/>
    </source>
</evidence>
<dbReference type="GO" id="GO:0032259">
    <property type="term" value="P:methylation"/>
    <property type="evidence" value="ECO:0007669"/>
    <property type="project" value="UniProtKB-KW"/>
</dbReference>
<dbReference type="GO" id="GO:0004719">
    <property type="term" value="F:protein-L-isoaspartate (D-aspartate) O-methyltransferase activity"/>
    <property type="evidence" value="ECO:0007669"/>
    <property type="project" value="UniProtKB-EC"/>
</dbReference>
<comment type="caution">
    <text evidence="13">The sequence shown here is derived from an EMBL/GenBank/DDBJ whole genome shotgun (WGS) entry which is preliminary data.</text>
</comment>
<dbReference type="CDD" id="cd02440">
    <property type="entry name" value="AdoMet_MTases"/>
    <property type="match status" value="1"/>
</dbReference>
<sequence length="678" mass="73688">MTSEFGTTWRQLNVCCADWQHAEQAGILLGPVLDTAQMEGQINSWWFVRKRQCWRVRLHSADTDPLPVAVTDLVEQLRTTGTVQRADEVIYEPEVHAFGGPNGMTLAHHLFHQDSSQTLTYLATAGSPRRLELGLRLAMRLMRAAELEWYEQGDVWARIAAHRQTPATRPSTRTVQRIAHLITARHETDRSPLHAQPAWPAAFDDAGTQLAAMAAGGQLTRGLRDLLTHHLLFAWNRLGIPAAEQHLAADTARALVFDYPPHALARILDPRPDPDKVTPMPTATTNADQLRNQLADTIAARGTFKTPTVEAAFRTVPRHQFLPDVPLADAYAPRPVVTRRAADGQSLSSASSPNLVAEMLEQAGLLPGHRVLEIGAATGINAALIREIVGDTGRVVTIEYDPELADGARDALARAGYTDVTVIAGDGAHGAPDHGPYDRIIVTAGAWTIADAWWQQLTPDGRIIVPLRLHESGLTRCLALDRTTADHLTSTTKPLVCGFVPMRGLDEHDDHHVVLHGDLAIRLDSADNPDRGALATAMDHPRQESWTGIQVGDHDPIGHLDLWLLTHTDKPFGRLSVGPNAKAAQLATPAYRWAGAAIYDGGTIAYIAFRNTGPDVEELGVIAHGPAAQTVATAMIAMLQQWDGAGRPDTPTVDVHHGTASRTAAVFTRQNCLISVAF</sequence>
<dbReference type="RefSeq" id="WP_203756721.1">
    <property type="nucleotide sequence ID" value="NZ_BONF01000058.1"/>
</dbReference>
<dbReference type="Proteomes" id="UP000601223">
    <property type="component" value="Unassembled WGS sequence"/>
</dbReference>
<dbReference type="PANTHER" id="PTHR11579">
    <property type="entry name" value="PROTEIN-L-ISOASPARTATE O-METHYLTRANSFERASE"/>
    <property type="match status" value="1"/>
</dbReference>
<protein>
    <recommendedName>
        <fullName evidence="4">Protein-L-isoaspartate O-methyltransferase</fullName>
        <ecNumber evidence="3">2.1.1.77</ecNumber>
    </recommendedName>
    <alternativeName>
        <fullName evidence="11">L-isoaspartyl protein carboxyl methyltransferase</fullName>
    </alternativeName>
    <alternativeName>
        <fullName evidence="9">Protein L-isoaspartyl methyltransferase</fullName>
    </alternativeName>
    <alternativeName>
        <fullName evidence="10">Protein-beta-aspartate methyltransferase</fullName>
    </alternativeName>
</protein>
<keyword evidence="14" id="KW-1185">Reference proteome</keyword>
<keyword evidence="5" id="KW-0963">Cytoplasm</keyword>
<keyword evidence="6" id="KW-0489">Methyltransferase</keyword>
<evidence type="ECO:0000256" key="3">
    <source>
        <dbReference type="ARBA" id="ARBA00011890"/>
    </source>
</evidence>
<keyword evidence="8" id="KW-0949">S-adenosyl-L-methionine</keyword>
<proteinExistence type="inferred from homology"/>
<dbReference type="NCBIfam" id="TIGR04364">
    <property type="entry name" value="methyltran_FxLD"/>
    <property type="match status" value="1"/>
</dbReference>
<evidence type="ECO:0000256" key="7">
    <source>
        <dbReference type="ARBA" id="ARBA00022679"/>
    </source>
</evidence>
<evidence type="ECO:0000256" key="10">
    <source>
        <dbReference type="ARBA" id="ARBA00031323"/>
    </source>
</evidence>
<keyword evidence="7" id="KW-0808">Transferase</keyword>
<dbReference type="Pfam" id="PF01135">
    <property type="entry name" value="PCMT"/>
    <property type="match status" value="1"/>
</dbReference>
<comment type="similarity">
    <text evidence="2">Belongs to the methyltransferase superfamily. L-isoaspartyl/D-aspartyl protein methyltransferase family.</text>
</comment>
<evidence type="ECO:0000256" key="11">
    <source>
        <dbReference type="ARBA" id="ARBA00031350"/>
    </source>
</evidence>
<evidence type="ECO:0000256" key="6">
    <source>
        <dbReference type="ARBA" id="ARBA00022603"/>
    </source>
</evidence>
<dbReference type="PANTHER" id="PTHR11579:SF0">
    <property type="entry name" value="PROTEIN-L-ISOASPARTATE(D-ASPARTATE) O-METHYLTRANSFERASE"/>
    <property type="match status" value="1"/>
</dbReference>
<dbReference type="Gene3D" id="3.40.50.150">
    <property type="entry name" value="Vaccinia Virus protein VP39"/>
    <property type="match status" value="1"/>
</dbReference>
<dbReference type="InterPro" id="IPR029063">
    <property type="entry name" value="SAM-dependent_MTases_sf"/>
</dbReference>
<dbReference type="SUPFAM" id="SSF53335">
    <property type="entry name" value="S-adenosyl-L-methionine-dependent methyltransferases"/>
    <property type="match status" value="1"/>
</dbReference>
<dbReference type="InterPro" id="IPR027573">
    <property type="entry name" value="Methyltran_FxLD"/>
</dbReference>
<dbReference type="GO" id="GO:0005737">
    <property type="term" value="C:cytoplasm"/>
    <property type="evidence" value="ECO:0007669"/>
    <property type="project" value="UniProtKB-SubCell"/>
</dbReference>
<feature type="domain" description="Thiopeptide-type bacteriocin biosynthesis" evidence="12">
    <location>
        <begin position="9"/>
        <end position="253"/>
    </location>
</feature>
<organism evidence="13 14">
    <name type="scientific">Catellatospora bangladeshensis</name>
    <dbReference type="NCBI Taxonomy" id="310355"/>
    <lineage>
        <taxon>Bacteria</taxon>
        <taxon>Bacillati</taxon>
        <taxon>Actinomycetota</taxon>
        <taxon>Actinomycetes</taxon>
        <taxon>Micromonosporales</taxon>
        <taxon>Micromonosporaceae</taxon>
        <taxon>Catellatospora</taxon>
    </lineage>
</organism>
<dbReference type="EC" id="2.1.1.77" evidence="3"/>
<dbReference type="InterPro" id="IPR023809">
    <property type="entry name" value="Thiopep_bacteriocin_synth_dom"/>
</dbReference>
<dbReference type="AlphaFoldDB" id="A0A8J3JYI5"/>
<evidence type="ECO:0000256" key="9">
    <source>
        <dbReference type="ARBA" id="ARBA00030757"/>
    </source>
</evidence>
<comment type="subcellular location">
    <subcellularLocation>
        <location evidence="1">Cytoplasm</location>
    </subcellularLocation>
</comment>
<evidence type="ECO:0000313" key="13">
    <source>
        <dbReference type="EMBL" id="GIF86029.1"/>
    </source>
</evidence>
<dbReference type="NCBIfam" id="TIGR03891">
    <property type="entry name" value="thiopep_ocin"/>
    <property type="match status" value="1"/>
</dbReference>
<evidence type="ECO:0000313" key="14">
    <source>
        <dbReference type="Proteomes" id="UP000601223"/>
    </source>
</evidence>
<evidence type="ECO:0000259" key="12">
    <source>
        <dbReference type="Pfam" id="PF14028"/>
    </source>
</evidence>